<accession>A0A6S4VAH2</accession>
<dbReference type="AlphaFoldDB" id="A0A6S4VAH2"/>
<proteinExistence type="predicted"/>
<sequence length="44" mass="5446">MLHNLRQVFCIHVWEYDFDITHDEIKECRKCGKIHKIKNFPKMT</sequence>
<gene>
    <name evidence="1" type="ORF">WP2W18E11_18250</name>
</gene>
<evidence type="ECO:0000313" key="1">
    <source>
        <dbReference type="EMBL" id="BBQ48827.1"/>
    </source>
</evidence>
<name>A0A6S4VAH2_ACIPI</name>
<dbReference type="EMBL" id="AP021936">
    <property type="protein sequence ID" value="BBQ48827.1"/>
    <property type="molecule type" value="Genomic_DNA"/>
</dbReference>
<dbReference type="Proteomes" id="UP000515758">
    <property type="component" value="Chromosome"/>
</dbReference>
<organism evidence="1 2">
    <name type="scientific">Acinetobacter pittii</name>
    <name type="common">Acinetobacter genomosp. 3</name>
    <dbReference type="NCBI Taxonomy" id="48296"/>
    <lineage>
        <taxon>Bacteria</taxon>
        <taxon>Pseudomonadati</taxon>
        <taxon>Pseudomonadota</taxon>
        <taxon>Gammaproteobacteria</taxon>
        <taxon>Moraxellales</taxon>
        <taxon>Moraxellaceae</taxon>
        <taxon>Acinetobacter</taxon>
        <taxon>Acinetobacter calcoaceticus/baumannii complex</taxon>
    </lineage>
</organism>
<evidence type="ECO:0000313" key="2">
    <source>
        <dbReference type="Proteomes" id="UP000515758"/>
    </source>
</evidence>
<reference evidence="1 2" key="1">
    <citation type="submission" date="2019-12" db="EMBL/GenBank/DDBJ databases">
        <title>complete genome sequences of Acinetobacter pittii str. WP2-W18-ESBL-11 isolated from wastewater treatment plant effluent.</title>
        <authorList>
            <person name="Sekizuka T."/>
            <person name="Itokawa K."/>
            <person name="Yatsu K."/>
            <person name="Inamine Y."/>
            <person name="Kuroda M."/>
        </authorList>
    </citation>
    <scope>NUCLEOTIDE SEQUENCE [LARGE SCALE GENOMIC DNA]</scope>
    <source>
        <strain evidence="1 2">WP2-W18-ESBL-11</strain>
    </source>
</reference>
<protein>
    <submittedName>
        <fullName evidence="1">Uncharacterized protein</fullName>
    </submittedName>
</protein>